<feature type="region of interest" description="Disordered" evidence="1">
    <location>
        <begin position="1"/>
        <end position="40"/>
    </location>
</feature>
<gene>
    <name evidence="3" type="ORF">LAZ67_17001080</name>
</gene>
<feature type="compositionally biased region" description="Basic and acidic residues" evidence="1">
    <location>
        <begin position="430"/>
        <end position="439"/>
    </location>
</feature>
<feature type="region of interest" description="Disordered" evidence="1">
    <location>
        <begin position="369"/>
        <end position="439"/>
    </location>
</feature>
<dbReference type="PANTHER" id="PTHR33327">
    <property type="entry name" value="ENDONUCLEASE"/>
    <property type="match status" value="1"/>
</dbReference>
<evidence type="ECO:0000313" key="3">
    <source>
        <dbReference type="EMBL" id="UYV79088.1"/>
    </source>
</evidence>
<feature type="compositionally biased region" description="Basic and acidic residues" evidence="1">
    <location>
        <begin position="16"/>
        <end position="27"/>
    </location>
</feature>
<evidence type="ECO:0000313" key="4">
    <source>
        <dbReference type="Proteomes" id="UP001235939"/>
    </source>
</evidence>
<evidence type="ECO:0000259" key="2">
    <source>
        <dbReference type="Pfam" id="PF23055"/>
    </source>
</evidence>
<feature type="domain" description="DUF7041" evidence="2">
    <location>
        <begin position="235"/>
        <end position="307"/>
    </location>
</feature>
<dbReference type="EMBL" id="CP092879">
    <property type="protein sequence ID" value="UYV79088.1"/>
    <property type="molecule type" value="Genomic_DNA"/>
</dbReference>
<keyword evidence="4" id="KW-1185">Reference proteome</keyword>
<proteinExistence type="predicted"/>
<dbReference type="Proteomes" id="UP001235939">
    <property type="component" value="Chromosome 17"/>
</dbReference>
<evidence type="ECO:0000256" key="1">
    <source>
        <dbReference type="SAM" id="MobiDB-lite"/>
    </source>
</evidence>
<organism evidence="3 4">
    <name type="scientific">Cordylochernes scorpioides</name>
    <dbReference type="NCBI Taxonomy" id="51811"/>
    <lineage>
        <taxon>Eukaryota</taxon>
        <taxon>Metazoa</taxon>
        <taxon>Ecdysozoa</taxon>
        <taxon>Arthropoda</taxon>
        <taxon>Chelicerata</taxon>
        <taxon>Arachnida</taxon>
        <taxon>Pseudoscorpiones</taxon>
        <taxon>Cheliferoidea</taxon>
        <taxon>Chernetidae</taxon>
        <taxon>Cordylochernes</taxon>
    </lineage>
</organism>
<feature type="region of interest" description="Disordered" evidence="1">
    <location>
        <begin position="517"/>
        <end position="554"/>
    </location>
</feature>
<sequence>MESDPDSESGGSTTFPKKENTLGRTEEIATGQEDVTPPPPVSDVLGSLARTIYQLSSATELSRDVELPRYDGSYEAQSFFDNYDAQADLAQLHYTERLRRLPNLLQDDQNNAQPFLRTVTEVQCSATMVSATQLLCQSTPFILQVSSVDMTISAKSDDNGLPIATFVPSPNQREILSYGLKYRPPTRADIPRIIAGVEPAISPLPHATQYTIRQYVTQVLRKPAPQLNLSLDIPLWLNQLEAAFNFANIASDDDFKYNTIIVNLDELALICVFDIVENPPVSGKYAALKERLLLRFGRSRQVRTTQVSETKPIADQRPSIILVELSKPPPSQHCDPCTPTSNSLQHLEQTAFPRDMNVTTTAPVTTVHNVEDTNSSANFPSLSSSLSDSSSLDSSSFCSNPPSNTISCPPETVFSTPVHSDNPLPQQPPSHEEDLPPSCEQKHPLFLEETNNVAATTPLHLQPAQTSVTQPLQPQNSLQQSSPPIEARVTTSLIPIAPRYSRRLSLSLSNPSCPCNLTRWSPPITSRQHLKRTGASLKPPRPDPNPTRHPTKSSLYDYIGSLKILLEGE</sequence>
<reference evidence="3 4" key="1">
    <citation type="submission" date="2022-01" db="EMBL/GenBank/DDBJ databases">
        <title>A chromosomal length assembly of Cordylochernes scorpioides.</title>
        <authorList>
            <person name="Zeh D."/>
            <person name="Zeh J."/>
        </authorList>
    </citation>
    <scope>NUCLEOTIDE SEQUENCE [LARGE SCALE GENOMIC DNA]</scope>
    <source>
        <strain evidence="3">IN4F17</strain>
        <tissue evidence="3">Whole Body</tissue>
    </source>
</reference>
<feature type="compositionally biased region" description="Low complexity" evidence="1">
    <location>
        <begin position="374"/>
        <end position="403"/>
    </location>
</feature>
<protein>
    <recommendedName>
        <fullName evidence="2">DUF7041 domain-containing protein</fullName>
    </recommendedName>
</protein>
<dbReference type="PANTHER" id="PTHR33327:SF3">
    <property type="entry name" value="RNA-DIRECTED DNA POLYMERASE"/>
    <property type="match status" value="1"/>
</dbReference>
<feature type="compositionally biased region" description="Low complexity" evidence="1">
    <location>
        <begin position="470"/>
        <end position="484"/>
    </location>
</feature>
<feature type="region of interest" description="Disordered" evidence="1">
    <location>
        <begin position="465"/>
        <end position="486"/>
    </location>
</feature>
<accession>A0ABY6LDD9</accession>
<dbReference type="Pfam" id="PF23055">
    <property type="entry name" value="DUF7041"/>
    <property type="match status" value="1"/>
</dbReference>
<name>A0ABY6LDD9_9ARAC</name>
<dbReference type="InterPro" id="IPR055469">
    <property type="entry name" value="DUF7041"/>
</dbReference>